<name>A0ABX8CHZ4_9CHLA</name>
<gene>
    <name evidence="1" type="ORF">H9Q19_00385</name>
</gene>
<dbReference type="EMBL" id="CP060791">
    <property type="protein sequence ID" value="QVE49586.1"/>
    <property type="molecule type" value="Genomic_DNA"/>
</dbReference>
<proteinExistence type="predicted"/>
<keyword evidence="2" id="KW-1185">Reference proteome</keyword>
<dbReference type="RefSeq" id="WP_213242009.1">
    <property type="nucleotide sequence ID" value="NZ_CP060791.1"/>
</dbReference>
<organism evidence="1 2">
    <name type="scientific">Chlamydia crocodili</name>
    <dbReference type="NCBI Taxonomy" id="2766982"/>
    <lineage>
        <taxon>Bacteria</taxon>
        <taxon>Pseudomonadati</taxon>
        <taxon>Chlamydiota</taxon>
        <taxon>Chlamydiia</taxon>
        <taxon>Chlamydiales</taxon>
        <taxon>Chlamydiaceae</taxon>
        <taxon>Chlamydia/Chlamydophila group</taxon>
        <taxon>Chlamydia</taxon>
    </lineage>
</organism>
<dbReference type="InterPro" id="IPR010792">
    <property type="entry name" value="DUF1389"/>
</dbReference>
<evidence type="ECO:0000313" key="2">
    <source>
        <dbReference type="Proteomes" id="UP000680625"/>
    </source>
</evidence>
<reference evidence="1 2" key="1">
    <citation type="submission" date="2020-08" db="EMBL/GenBank/DDBJ databases">
        <title>Isolation and characterization of novel Chlamydia from Siamese crocodiles (Crocodylus siamensis).</title>
        <authorList>
            <person name="Sariya L."/>
        </authorList>
    </citation>
    <scope>NUCLEOTIDE SEQUENCE [LARGE SCALE GENOMIC DNA]</scope>
    <source>
        <strain evidence="1 2">No. 12</strain>
    </source>
</reference>
<dbReference type="GeneID" id="301705039"/>
<accession>A0ABX8CHZ4</accession>
<dbReference type="Proteomes" id="UP000680625">
    <property type="component" value="Chromosome"/>
</dbReference>
<sequence>MLFSTHPEKFGFECLQIACGEVDLLDLEDLLPIHCPFYLIQLGPREFPELEELDPPIYSLSRLSLSDSLDTVFHLSTYGCLRNLFSK</sequence>
<dbReference type="Pfam" id="PF07146">
    <property type="entry name" value="DUF1389"/>
    <property type="match status" value="1"/>
</dbReference>
<protein>
    <submittedName>
        <fullName evidence="1">DUF1389 domain-containing protein</fullName>
    </submittedName>
</protein>
<evidence type="ECO:0000313" key="1">
    <source>
        <dbReference type="EMBL" id="QVE49586.1"/>
    </source>
</evidence>